<name>A0A1N6IV11_9BURK</name>
<evidence type="ECO:0000256" key="1">
    <source>
        <dbReference type="ARBA" id="ARBA00022729"/>
    </source>
</evidence>
<protein>
    <submittedName>
        <fullName evidence="4">ABC-type amino acid transport substrate-binding protein</fullName>
    </submittedName>
</protein>
<dbReference type="SMART" id="SM00257">
    <property type="entry name" value="LysM"/>
    <property type="match status" value="1"/>
</dbReference>
<reference evidence="4 5" key="1">
    <citation type="submission" date="2016-11" db="EMBL/GenBank/DDBJ databases">
        <authorList>
            <person name="Jaros S."/>
            <person name="Januszkiewicz K."/>
            <person name="Wedrychowicz H."/>
        </authorList>
    </citation>
    <scope>NUCLEOTIDE SEQUENCE [LARGE SCALE GENOMIC DNA]</scope>
    <source>
        <strain evidence="4 5">GAS95</strain>
    </source>
</reference>
<proteinExistence type="predicted"/>
<sequence>MAFTSGFKKLVGLVATVAVVAGAIFAYKQGYFGQHNTSQVAAVDTGNSSQPMQAMQAPPTAAPQTDTSNAATPSRDTLQSILQNRTVRISVENPSEPIYGETNGIPHGFNYEFAKLLFAQPEFNKGGVIRIDTHHEVDAYQDVPRQLLVSSNGAPVTDIAMDGLTFPDNTPNGVVYTNPYLDDFGYALIVQHGSSIRSAADLNGKTIGILQGDPDVRAFVTRQFPNSKLVEVNDSDPQFINKSVDDHVVDCFIYDYPFAVESIKGTDLKFAVTKLDGSDISYKIGVRAADQNLLIYLNSAIGRVKQSPAYLDLLRKYFISDQVETTAAASGERSYVVRQGDTLNLIASSQLGSGSRYRDIQQRNNLPNPNLILVGQHLVIPAR</sequence>
<dbReference type="OrthoDB" id="9800780at2"/>
<keyword evidence="5" id="KW-1185">Reference proteome</keyword>
<evidence type="ECO:0000259" key="3">
    <source>
        <dbReference type="PROSITE" id="PS51782"/>
    </source>
</evidence>
<evidence type="ECO:0000313" key="4">
    <source>
        <dbReference type="EMBL" id="SIO35854.1"/>
    </source>
</evidence>
<dbReference type="AlphaFoldDB" id="A0A1N6IV11"/>
<dbReference type="InterPro" id="IPR036779">
    <property type="entry name" value="LysM_dom_sf"/>
</dbReference>
<dbReference type="Gene3D" id="3.40.190.10">
    <property type="entry name" value="Periplasmic binding protein-like II"/>
    <property type="match status" value="2"/>
</dbReference>
<feature type="domain" description="LysM" evidence="3">
    <location>
        <begin position="333"/>
        <end position="380"/>
    </location>
</feature>
<dbReference type="SUPFAM" id="SSF54106">
    <property type="entry name" value="LysM domain"/>
    <property type="match status" value="1"/>
</dbReference>
<dbReference type="Pfam" id="PF01476">
    <property type="entry name" value="LysM"/>
    <property type="match status" value="1"/>
</dbReference>
<dbReference type="InterPro" id="IPR001638">
    <property type="entry name" value="Solute-binding_3/MltF_N"/>
</dbReference>
<feature type="region of interest" description="Disordered" evidence="2">
    <location>
        <begin position="44"/>
        <end position="73"/>
    </location>
</feature>
<keyword evidence="1" id="KW-0732">Signal</keyword>
<dbReference type="EMBL" id="FSRU01000001">
    <property type="protein sequence ID" value="SIO35854.1"/>
    <property type="molecule type" value="Genomic_DNA"/>
</dbReference>
<dbReference type="PANTHER" id="PTHR35936">
    <property type="entry name" value="MEMBRANE-BOUND LYTIC MUREIN TRANSGLYCOSYLASE F"/>
    <property type="match status" value="1"/>
</dbReference>
<dbReference type="CDD" id="cd00118">
    <property type="entry name" value="LysM"/>
    <property type="match status" value="1"/>
</dbReference>
<dbReference type="Proteomes" id="UP000185151">
    <property type="component" value="Unassembled WGS sequence"/>
</dbReference>
<dbReference type="PROSITE" id="PS51782">
    <property type="entry name" value="LYSM"/>
    <property type="match status" value="1"/>
</dbReference>
<dbReference type="Gene3D" id="3.10.350.10">
    <property type="entry name" value="LysM domain"/>
    <property type="match status" value="1"/>
</dbReference>
<dbReference type="SMART" id="SM00062">
    <property type="entry name" value="PBPb"/>
    <property type="match status" value="1"/>
</dbReference>
<evidence type="ECO:0000313" key="5">
    <source>
        <dbReference type="Proteomes" id="UP000185151"/>
    </source>
</evidence>
<feature type="compositionally biased region" description="Low complexity" evidence="2">
    <location>
        <begin position="50"/>
        <end position="65"/>
    </location>
</feature>
<dbReference type="SUPFAM" id="SSF53850">
    <property type="entry name" value="Periplasmic binding protein-like II"/>
    <property type="match status" value="1"/>
</dbReference>
<dbReference type="InterPro" id="IPR018392">
    <property type="entry name" value="LysM"/>
</dbReference>
<organism evidence="4 5">
    <name type="scientific">Paraburkholderia phenazinium</name>
    <dbReference type="NCBI Taxonomy" id="60549"/>
    <lineage>
        <taxon>Bacteria</taxon>
        <taxon>Pseudomonadati</taxon>
        <taxon>Pseudomonadota</taxon>
        <taxon>Betaproteobacteria</taxon>
        <taxon>Burkholderiales</taxon>
        <taxon>Burkholderiaceae</taxon>
        <taxon>Paraburkholderia</taxon>
    </lineage>
</organism>
<dbReference type="PANTHER" id="PTHR35936:SF17">
    <property type="entry name" value="ARGININE-BINDING EXTRACELLULAR PROTEIN ARTP"/>
    <property type="match status" value="1"/>
</dbReference>
<evidence type="ECO:0000256" key="2">
    <source>
        <dbReference type="SAM" id="MobiDB-lite"/>
    </source>
</evidence>
<gene>
    <name evidence="4" type="ORF">SAMN05444165_2520</name>
</gene>
<dbReference type="RefSeq" id="WP_074295959.1">
    <property type="nucleotide sequence ID" value="NZ_FSRU01000001.1"/>
</dbReference>
<accession>A0A1N6IV11</accession>